<dbReference type="EMBL" id="JAUEDM010000006">
    <property type="protein sequence ID" value="KAK3314507.1"/>
    <property type="molecule type" value="Genomic_DNA"/>
</dbReference>
<dbReference type="InterPro" id="IPR001810">
    <property type="entry name" value="F-box_dom"/>
</dbReference>
<keyword evidence="4" id="KW-1185">Reference proteome</keyword>
<reference evidence="3" key="1">
    <citation type="journal article" date="2023" name="Mol. Phylogenet. Evol.">
        <title>Genome-scale phylogeny and comparative genomics of the fungal order Sordariales.</title>
        <authorList>
            <person name="Hensen N."/>
            <person name="Bonometti L."/>
            <person name="Westerberg I."/>
            <person name="Brannstrom I.O."/>
            <person name="Guillou S."/>
            <person name="Cros-Aarteil S."/>
            <person name="Calhoun S."/>
            <person name="Haridas S."/>
            <person name="Kuo A."/>
            <person name="Mondo S."/>
            <person name="Pangilinan J."/>
            <person name="Riley R."/>
            <person name="LaButti K."/>
            <person name="Andreopoulos B."/>
            <person name="Lipzen A."/>
            <person name="Chen C."/>
            <person name="Yan M."/>
            <person name="Daum C."/>
            <person name="Ng V."/>
            <person name="Clum A."/>
            <person name="Steindorff A."/>
            <person name="Ohm R.A."/>
            <person name="Martin F."/>
            <person name="Silar P."/>
            <person name="Natvig D.O."/>
            <person name="Lalanne C."/>
            <person name="Gautier V."/>
            <person name="Ament-Velasquez S.L."/>
            <person name="Kruys A."/>
            <person name="Hutchinson M.I."/>
            <person name="Powell A.J."/>
            <person name="Barry K."/>
            <person name="Miller A.N."/>
            <person name="Grigoriev I.V."/>
            <person name="Debuchy R."/>
            <person name="Gladieux P."/>
            <person name="Hiltunen Thoren M."/>
            <person name="Johannesson H."/>
        </authorList>
    </citation>
    <scope>NUCLEOTIDE SEQUENCE</scope>
    <source>
        <strain evidence="3">CBS 118394</strain>
    </source>
</reference>
<reference evidence="3" key="2">
    <citation type="submission" date="2023-06" db="EMBL/GenBank/DDBJ databases">
        <authorList>
            <consortium name="Lawrence Berkeley National Laboratory"/>
            <person name="Haridas S."/>
            <person name="Hensen N."/>
            <person name="Bonometti L."/>
            <person name="Westerberg I."/>
            <person name="Brannstrom I.O."/>
            <person name="Guillou S."/>
            <person name="Cros-Aarteil S."/>
            <person name="Calhoun S."/>
            <person name="Kuo A."/>
            <person name="Mondo S."/>
            <person name="Pangilinan J."/>
            <person name="Riley R."/>
            <person name="Labutti K."/>
            <person name="Andreopoulos B."/>
            <person name="Lipzen A."/>
            <person name="Chen C."/>
            <person name="Yanf M."/>
            <person name="Daum C."/>
            <person name="Ng V."/>
            <person name="Clum A."/>
            <person name="Steindorff A."/>
            <person name="Ohm R."/>
            <person name="Martin F."/>
            <person name="Silar P."/>
            <person name="Natvig D."/>
            <person name="Lalanne C."/>
            <person name="Gautier V."/>
            <person name="Ament-Velasquez S.L."/>
            <person name="Kruys A."/>
            <person name="Hutchinson M.I."/>
            <person name="Powell A.J."/>
            <person name="Barry K."/>
            <person name="Miller A.N."/>
            <person name="Grigoriev I.V."/>
            <person name="Debuchy R."/>
            <person name="Gladieux P."/>
            <person name="Thoren M.H."/>
            <person name="Johannesson H."/>
        </authorList>
    </citation>
    <scope>NUCLEOTIDE SEQUENCE</scope>
    <source>
        <strain evidence="3">CBS 118394</strain>
    </source>
</reference>
<evidence type="ECO:0000313" key="4">
    <source>
        <dbReference type="Proteomes" id="UP001283341"/>
    </source>
</evidence>
<sequence length="672" mass="76816">MSAPVQKVVAIPELAYLIMGYLEDRDDLLSACLTSRAFYAGARPHLWRDVRLPRPFRRWPKGQGPFHERFSAELATRTRSLFVDGHIVAGRIFENYTLSHLQWYCFGQDFSFLELKADIDKLFDVLEQTLMRTPLLRNFSACMMPRSLDLIILLQRHSPKIESIQLAPCFPDRHGLMALTPQSLARFESKFDRRLADDLSRLIQRYPWHRPTGLWRWQAGARFTVSQPDGHGIPPPPPAPGYRPPYPRPPPPRPPLLSSLHKPYRRHRENDEAEYSVFPFANVINLNPSPCRRFLAFDFPNLATLSLFDIPFCFPSSDTKYASAFVDQLVSILKASPNLKCLELSAWWINLHPQIQAFRRRFLPFLCQQYQAAGGRPLTLQFLKLHHGSELVGDPEEGKPHYLARLTQLARLQELHLLHPRNTTGGIPASGFVYTTGILQTILNGHLPRLRRLSLPLPWHRAHIQELWQNITKLDREHAARLTLNFCMSSLMDVPLFDDSYEHVSWLGNFAGLVLPSPHFSRMDAENFIALVPSFRQTQSIKTRLPCLNFGNWKEETSKLVDAFARVPELSELWLTPCFTPYVPHGLLPDSQSHLGEARIESLATKFAAKCAKLVYLRIDGLAWRIPRGTGEGSMGNETGRAAKLDPLTPWEVENKLPDAFDFRTPRTGGKL</sequence>
<dbReference type="Proteomes" id="UP001283341">
    <property type="component" value="Unassembled WGS sequence"/>
</dbReference>
<dbReference type="AlphaFoldDB" id="A0AAE0M0F4"/>
<proteinExistence type="predicted"/>
<feature type="region of interest" description="Disordered" evidence="1">
    <location>
        <begin position="226"/>
        <end position="260"/>
    </location>
</feature>
<protein>
    <recommendedName>
        <fullName evidence="2">F-box domain-containing protein</fullName>
    </recommendedName>
</protein>
<comment type="caution">
    <text evidence="3">The sequence shown here is derived from an EMBL/GenBank/DDBJ whole genome shotgun (WGS) entry which is preliminary data.</text>
</comment>
<evidence type="ECO:0000313" key="3">
    <source>
        <dbReference type="EMBL" id="KAK3314507.1"/>
    </source>
</evidence>
<organism evidence="3 4">
    <name type="scientific">Apodospora peruviana</name>
    <dbReference type="NCBI Taxonomy" id="516989"/>
    <lineage>
        <taxon>Eukaryota</taxon>
        <taxon>Fungi</taxon>
        <taxon>Dikarya</taxon>
        <taxon>Ascomycota</taxon>
        <taxon>Pezizomycotina</taxon>
        <taxon>Sordariomycetes</taxon>
        <taxon>Sordariomycetidae</taxon>
        <taxon>Sordariales</taxon>
        <taxon>Lasiosphaeriaceae</taxon>
        <taxon>Apodospora</taxon>
    </lineage>
</organism>
<feature type="domain" description="F-box" evidence="2">
    <location>
        <begin position="12"/>
        <end position="51"/>
    </location>
</feature>
<accession>A0AAE0M0F4</accession>
<dbReference type="Pfam" id="PF12937">
    <property type="entry name" value="F-box-like"/>
    <property type="match status" value="1"/>
</dbReference>
<gene>
    <name evidence="3" type="ORF">B0H66DRAFT_535422</name>
</gene>
<evidence type="ECO:0000256" key="1">
    <source>
        <dbReference type="SAM" id="MobiDB-lite"/>
    </source>
</evidence>
<feature type="compositionally biased region" description="Pro residues" evidence="1">
    <location>
        <begin position="233"/>
        <end position="255"/>
    </location>
</feature>
<evidence type="ECO:0000259" key="2">
    <source>
        <dbReference type="Pfam" id="PF12937"/>
    </source>
</evidence>
<name>A0AAE0M0F4_9PEZI</name>